<reference evidence="2 3" key="1">
    <citation type="submission" date="2023-06" db="EMBL/GenBank/DDBJ databases">
        <authorList>
            <person name="Oyuntsetseg B."/>
            <person name="Kim S.B."/>
        </authorList>
    </citation>
    <scope>NUCLEOTIDE SEQUENCE [LARGE SCALE GENOMIC DNA]</scope>
    <source>
        <strain evidence="2 3">4-36</strain>
    </source>
</reference>
<dbReference type="Proteomes" id="UP001239397">
    <property type="component" value="Chromosome"/>
</dbReference>
<dbReference type="AlphaFoldDB" id="A0A9Y2JRX7"/>
<dbReference type="Pfam" id="PF01636">
    <property type="entry name" value="APH"/>
    <property type="match status" value="1"/>
</dbReference>
<accession>A0A9Y2JRX7</accession>
<dbReference type="InterPro" id="IPR011009">
    <property type="entry name" value="Kinase-like_dom_sf"/>
</dbReference>
<dbReference type="PANTHER" id="PTHR21310:SF40">
    <property type="entry name" value="AMINOGLYCOSIDE PHOSPHOTRANSFERASE DOMAIN-CONTAINING PROTEIN-RELATED"/>
    <property type="match status" value="1"/>
</dbReference>
<evidence type="ECO:0000313" key="3">
    <source>
        <dbReference type="Proteomes" id="UP001239397"/>
    </source>
</evidence>
<dbReference type="KEGG" id="amog:QRX60_48920"/>
<organism evidence="2 3">
    <name type="scientific">Amycolatopsis mongoliensis</name>
    <dbReference type="NCBI Taxonomy" id="715475"/>
    <lineage>
        <taxon>Bacteria</taxon>
        <taxon>Bacillati</taxon>
        <taxon>Actinomycetota</taxon>
        <taxon>Actinomycetes</taxon>
        <taxon>Pseudonocardiales</taxon>
        <taxon>Pseudonocardiaceae</taxon>
        <taxon>Amycolatopsis</taxon>
    </lineage>
</organism>
<feature type="domain" description="Aminoglycoside phosphotransferase" evidence="1">
    <location>
        <begin position="35"/>
        <end position="246"/>
    </location>
</feature>
<proteinExistence type="predicted"/>
<keyword evidence="2" id="KW-0808">Transferase</keyword>
<dbReference type="InterPro" id="IPR051678">
    <property type="entry name" value="AGP_Transferase"/>
</dbReference>
<dbReference type="RefSeq" id="WP_285998287.1">
    <property type="nucleotide sequence ID" value="NZ_CP127295.1"/>
</dbReference>
<dbReference type="GO" id="GO:0016740">
    <property type="term" value="F:transferase activity"/>
    <property type="evidence" value="ECO:0007669"/>
    <property type="project" value="UniProtKB-KW"/>
</dbReference>
<evidence type="ECO:0000313" key="2">
    <source>
        <dbReference type="EMBL" id="WIY01849.1"/>
    </source>
</evidence>
<keyword evidence="3" id="KW-1185">Reference proteome</keyword>
<sequence length="299" mass="33465">MTDLDAEQHARAVLEHACAKAGRDATDAEVVRLGENAIFRLTDGVIARVSRPGQLAAARKEVAVARWLESVDVPAVQVADQPDQPIDVDGRAVTFWLELPPHEHGSPVQVAQALRRLHGVVPPSDLDLGPIQPFVRLAERIERASTLAEADRDWLRSRLAELRKRWDDRPGGLPECVVHGDAWVGNVVSTADGRVVFLDLERVAIGAPEWDLVHTAIKYRSFGWIGESEYQAFRTAYGHDVTNWSGFELFRDIREFRMTCMAVQVASENHRAEEQALWRLRCLQGQHGARPWNGWSALP</sequence>
<name>A0A9Y2JRX7_9PSEU</name>
<dbReference type="Gene3D" id="3.90.1200.10">
    <property type="match status" value="1"/>
</dbReference>
<gene>
    <name evidence="2" type="ORF">QRX60_48920</name>
</gene>
<dbReference type="EC" id="2.7.1.-" evidence="2"/>
<dbReference type="SUPFAM" id="SSF56112">
    <property type="entry name" value="Protein kinase-like (PK-like)"/>
    <property type="match status" value="1"/>
</dbReference>
<dbReference type="InterPro" id="IPR002575">
    <property type="entry name" value="Aminoglycoside_PTrfase"/>
</dbReference>
<dbReference type="EMBL" id="CP127295">
    <property type="protein sequence ID" value="WIY01849.1"/>
    <property type="molecule type" value="Genomic_DNA"/>
</dbReference>
<protein>
    <submittedName>
        <fullName evidence="2">Aminoglycoside phosphotransferase family protein</fullName>
        <ecNumber evidence="2">2.7.1.-</ecNumber>
    </submittedName>
</protein>
<dbReference type="PANTHER" id="PTHR21310">
    <property type="entry name" value="AMINOGLYCOSIDE PHOSPHOTRANSFERASE-RELATED-RELATED"/>
    <property type="match status" value="1"/>
</dbReference>
<evidence type="ECO:0000259" key="1">
    <source>
        <dbReference type="Pfam" id="PF01636"/>
    </source>
</evidence>